<dbReference type="GO" id="GO:0039679">
    <property type="term" value="C:viral occlusion body"/>
    <property type="evidence" value="ECO:0007669"/>
    <property type="project" value="InterPro"/>
</dbReference>
<dbReference type="OrthoDB" id="26023at10239"/>
<dbReference type="Gene3D" id="1.20.5.340">
    <property type="match status" value="1"/>
</dbReference>
<accession>A0A097P8U7</accession>
<dbReference type="GeneID" id="26382464"/>
<dbReference type="KEGG" id="vg:26382464"/>
<organism evidence="1 2">
    <name type="scientific">Sucra jujuba nucleopolyhedrovirus</name>
    <dbReference type="NCBI Taxonomy" id="1563660"/>
    <lineage>
        <taxon>Viruses</taxon>
        <taxon>Viruses incertae sedis</taxon>
        <taxon>Naldaviricetes</taxon>
        <taxon>Lefavirales</taxon>
        <taxon>Baculoviridae</taxon>
        <taxon>Alphabaculovirus</taxon>
        <taxon>Alphabaculovirus sujujubae</taxon>
    </lineage>
</organism>
<protein>
    <submittedName>
        <fullName evidence="1">p10</fullName>
    </submittedName>
</protein>
<sequence length="86" mass="9583">MASQNILLVIREDVKELDTKVTALQTQLTELQSNVPDITNIEEKLDAQTTILTTLQSTIDAIQDILSPVIPDLPNIRQTKTTIVKK</sequence>
<dbReference type="Proteomes" id="UP000201917">
    <property type="component" value="Segment"/>
</dbReference>
<dbReference type="EMBL" id="KJ676450">
    <property type="protein sequence ID" value="AIU41248.1"/>
    <property type="molecule type" value="Genomic_DNA"/>
</dbReference>
<dbReference type="RefSeq" id="YP_009186700.1">
    <property type="nucleotide sequence ID" value="NC_028636.1"/>
</dbReference>
<proteinExistence type="predicted"/>
<dbReference type="Pfam" id="PF05531">
    <property type="entry name" value="NPV_P10"/>
    <property type="match status" value="1"/>
</dbReference>
<evidence type="ECO:0000313" key="2">
    <source>
        <dbReference type="Proteomes" id="UP000201917"/>
    </source>
</evidence>
<keyword evidence="2" id="KW-1185">Reference proteome</keyword>
<name>A0A097P8U7_9ABAC</name>
<evidence type="ECO:0000313" key="1">
    <source>
        <dbReference type="EMBL" id="AIU41248.1"/>
    </source>
</evidence>
<reference evidence="1 2" key="1">
    <citation type="journal article" date="2014" name="PLoS ONE">
        <title>Genomic Sequencing and Analysis of Sucra jujuba Nucleopolyhedrovirus.</title>
        <authorList>
            <person name="Liu X."/>
            <person name="Yin F."/>
            <person name="Zhu Z."/>
            <person name="Hou D."/>
            <person name="Wang J."/>
            <person name="Zhang L."/>
            <person name="Wang M."/>
            <person name="Wang H."/>
            <person name="Hu Z."/>
            <person name="Deng F."/>
        </authorList>
    </citation>
    <scope>NUCLEOTIDE SEQUENCE [LARGE SCALE GENOMIC DNA]</scope>
    <source>
        <strain evidence="1">473</strain>
    </source>
</reference>
<dbReference type="InterPro" id="IPR008702">
    <property type="entry name" value="NPV_P10"/>
</dbReference>